<evidence type="ECO:0000313" key="2">
    <source>
        <dbReference type="Proteomes" id="UP000789901"/>
    </source>
</evidence>
<protein>
    <submittedName>
        <fullName evidence="1">28956_t:CDS:1</fullName>
    </submittedName>
</protein>
<dbReference type="Proteomes" id="UP000789901">
    <property type="component" value="Unassembled WGS sequence"/>
</dbReference>
<comment type="caution">
    <text evidence="1">The sequence shown here is derived from an EMBL/GenBank/DDBJ whole genome shotgun (WGS) entry which is preliminary data.</text>
</comment>
<name>A0ABN7UNJ9_GIGMA</name>
<accession>A0ABN7UNJ9</accession>
<evidence type="ECO:0000313" key="1">
    <source>
        <dbReference type="EMBL" id="CAG8624784.1"/>
    </source>
</evidence>
<sequence>MEIIQDDLYVYVVETSYVDTCFTDKKKDANENSPKEFTTDNQRVCEKLNMEETNSSVLHNMRKRAEMVKGANNNVDGREYKKTI</sequence>
<gene>
    <name evidence="1" type="ORF">GMARGA_LOCUS8023</name>
</gene>
<organism evidence="1 2">
    <name type="scientific">Gigaspora margarita</name>
    <dbReference type="NCBI Taxonomy" id="4874"/>
    <lineage>
        <taxon>Eukaryota</taxon>
        <taxon>Fungi</taxon>
        <taxon>Fungi incertae sedis</taxon>
        <taxon>Mucoromycota</taxon>
        <taxon>Glomeromycotina</taxon>
        <taxon>Glomeromycetes</taxon>
        <taxon>Diversisporales</taxon>
        <taxon>Gigasporaceae</taxon>
        <taxon>Gigaspora</taxon>
    </lineage>
</organism>
<keyword evidence="2" id="KW-1185">Reference proteome</keyword>
<reference evidence="1 2" key="1">
    <citation type="submission" date="2021-06" db="EMBL/GenBank/DDBJ databases">
        <authorList>
            <person name="Kallberg Y."/>
            <person name="Tangrot J."/>
            <person name="Rosling A."/>
        </authorList>
    </citation>
    <scope>NUCLEOTIDE SEQUENCE [LARGE SCALE GENOMIC DNA]</scope>
    <source>
        <strain evidence="1 2">120-4 pot B 10/14</strain>
    </source>
</reference>
<dbReference type="EMBL" id="CAJVQB010004027">
    <property type="protein sequence ID" value="CAG8624784.1"/>
    <property type="molecule type" value="Genomic_DNA"/>
</dbReference>
<proteinExistence type="predicted"/>